<evidence type="ECO:0000256" key="1">
    <source>
        <dbReference type="ARBA" id="ARBA00004193"/>
    </source>
</evidence>
<feature type="compositionally biased region" description="Polar residues" evidence="4">
    <location>
        <begin position="24"/>
        <end position="42"/>
    </location>
</feature>
<gene>
    <name evidence="7" type="ORF">AB4Y30_00085</name>
</gene>
<accession>A0AB39HS46</accession>
<keyword evidence="3 5" id="KW-0732">Signal</keyword>
<dbReference type="GO" id="GO:0015833">
    <property type="term" value="P:peptide transport"/>
    <property type="evidence" value="ECO:0007669"/>
    <property type="project" value="TreeGrafter"/>
</dbReference>
<dbReference type="GO" id="GO:0043190">
    <property type="term" value="C:ATP-binding cassette (ABC) transporter complex"/>
    <property type="evidence" value="ECO:0007669"/>
    <property type="project" value="InterPro"/>
</dbReference>
<feature type="chain" id="PRO_5044213242" evidence="5">
    <location>
        <begin position="22"/>
        <end position="536"/>
    </location>
</feature>
<dbReference type="PROSITE" id="PS01040">
    <property type="entry name" value="SBP_BACTERIAL_5"/>
    <property type="match status" value="1"/>
</dbReference>
<dbReference type="InterPro" id="IPR030678">
    <property type="entry name" value="Peptide/Ni-bd"/>
</dbReference>
<dbReference type="AlphaFoldDB" id="A0AB39HS46"/>
<reference evidence="7" key="1">
    <citation type="submission" date="2024-07" db="EMBL/GenBank/DDBJ databases">
        <title>Halotolerant mesophilic bacterium Ornithinibacillus sp. 4-3, sp. nov., isolated from soil.</title>
        <authorList>
            <person name="Sidarenka A.V."/>
            <person name="Guliayeva D.E."/>
            <person name="Leanovich S.I."/>
            <person name="Hileuskaya K.S."/>
            <person name="Akhremchuk A.E."/>
            <person name="Sikolenko M.A."/>
            <person name="Valentovich L.N."/>
        </authorList>
    </citation>
    <scope>NUCLEOTIDE SEQUENCE</scope>
    <source>
        <strain evidence="7">4-3</strain>
    </source>
</reference>
<dbReference type="GO" id="GO:1904680">
    <property type="term" value="F:peptide transmembrane transporter activity"/>
    <property type="evidence" value="ECO:0007669"/>
    <property type="project" value="TreeGrafter"/>
</dbReference>
<feature type="domain" description="Solute-binding protein family 5" evidence="6">
    <location>
        <begin position="95"/>
        <end position="451"/>
    </location>
</feature>
<dbReference type="SUPFAM" id="SSF53850">
    <property type="entry name" value="Periplasmic binding protein-like II"/>
    <property type="match status" value="1"/>
</dbReference>
<comment type="subcellular location">
    <subcellularLocation>
        <location evidence="1">Cell membrane</location>
        <topology evidence="1">Lipid-anchor</topology>
    </subcellularLocation>
</comment>
<dbReference type="GO" id="GO:0042597">
    <property type="term" value="C:periplasmic space"/>
    <property type="evidence" value="ECO:0007669"/>
    <property type="project" value="UniProtKB-ARBA"/>
</dbReference>
<dbReference type="InterPro" id="IPR000914">
    <property type="entry name" value="SBP_5_dom"/>
</dbReference>
<evidence type="ECO:0000313" key="7">
    <source>
        <dbReference type="EMBL" id="XDK32826.1"/>
    </source>
</evidence>
<protein>
    <submittedName>
        <fullName evidence="7">ABC transporter substrate-binding protein</fullName>
    </submittedName>
</protein>
<feature type="region of interest" description="Disordered" evidence="4">
    <location>
        <begin position="56"/>
        <end position="75"/>
    </location>
</feature>
<feature type="signal peptide" evidence="5">
    <location>
        <begin position="1"/>
        <end position="21"/>
    </location>
</feature>
<dbReference type="CDD" id="cd08502">
    <property type="entry name" value="PBP2_NikA_DppA_OppA_like_16"/>
    <property type="match status" value="1"/>
</dbReference>
<dbReference type="Pfam" id="PF00496">
    <property type="entry name" value="SBP_bac_5"/>
    <property type="match status" value="1"/>
</dbReference>
<organism evidence="7">
    <name type="scientific">Ornithinibacillus sp. 4-3</name>
    <dbReference type="NCBI Taxonomy" id="3231488"/>
    <lineage>
        <taxon>Bacteria</taxon>
        <taxon>Bacillati</taxon>
        <taxon>Bacillota</taxon>
        <taxon>Bacilli</taxon>
        <taxon>Bacillales</taxon>
        <taxon>Bacillaceae</taxon>
        <taxon>Ornithinibacillus</taxon>
    </lineage>
</organism>
<dbReference type="InterPro" id="IPR023765">
    <property type="entry name" value="SBP_5_CS"/>
</dbReference>
<feature type="region of interest" description="Disordered" evidence="4">
    <location>
        <begin position="24"/>
        <end position="46"/>
    </location>
</feature>
<dbReference type="Gene3D" id="3.10.105.10">
    <property type="entry name" value="Dipeptide-binding Protein, Domain 3"/>
    <property type="match status" value="1"/>
</dbReference>
<dbReference type="PIRSF" id="PIRSF002741">
    <property type="entry name" value="MppA"/>
    <property type="match status" value="1"/>
</dbReference>
<dbReference type="Gene3D" id="3.40.190.10">
    <property type="entry name" value="Periplasmic binding protein-like II"/>
    <property type="match status" value="1"/>
</dbReference>
<evidence type="ECO:0000256" key="3">
    <source>
        <dbReference type="ARBA" id="ARBA00022729"/>
    </source>
</evidence>
<name>A0AB39HS46_9BACI</name>
<dbReference type="EMBL" id="CP162599">
    <property type="protein sequence ID" value="XDK32826.1"/>
    <property type="molecule type" value="Genomic_DNA"/>
</dbReference>
<dbReference type="PANTHER" id="PTHR30290">
    <property type="entry name" value="PERIPLASMIC BINDING COMPONENT OF ABC TRANSPORTER"/>
    <property type="match status" value="1"/>
</dbReference>
<proteinExistence type="inferred from homology"/>
<evidence type="ECO:0000256" key="4">
    <source>
        <dbReference type="SAM" id="MobiDB-lite"/>
    </source>
</evidence>
<comment type="similarity">
    <text evidence="2">Belongs to the bacterial solute-binding protein 5 family.</text>
</comment>
<evidence type="ECO:0000259" key="6">
    <source>
        <dbReference type="Pfam" id="PF00496"/>
    </source>
</evidence>
<dbReference type="InterPro" id="IPR039424">
    <property type="entry name" value="SBP_5"/>
</dbReference>
<evidence type="ECO:0000256" key="5">
    <source>
        <dbReference type="SAM" id="SignalP"/>
    </source>
</evidence>
<dbReference type="PANTHER" id="PTHR30290:SF38">
    <property type="entry name" value="D,D-DIPEPTIDE-BINDING PERIPLASMIC PROTEIN DDPA-RELATED"/>
    <property type="match status" value="1"/>
</dbReference>
<dbReference type="PROSITE" id="PS51257">
    <property type="entry name" value="PROKAR_LIPOPROTEIN"/>
    <property type="match status" value="1"/>
</dbReference>
<sequence length="536" mass="60055">MRRVKNVLFVMLLGLILTLTACSSNKDQNNTDQSDNTTSKGNKISREDVEGGTLKIALDGQPPNLDAPSTPATSTRDTTRMMFETLLTTDENYQAVPMLAESVDVSEDSKVYTFKLREGVSFHNEKEMTSEDVIASMEYWLEKSTITGSIFEGATWTATDDYTVVLELTESSSLTLDTLASAKMAAVIMPKEVVEAAPPEGIDDYIGTGPYKFVEWQQDQYIHFTKFEDYQPVEDEASGLAGKKVAHFDDVYFYIVPDASTRLAGLQTGEYDFAYNLPYDSYDQLESHPDIHSILTPSANEFLLYNKNYGITKDYKIRQAINAALNNEEIMMAAFPNQDFFWLDSGYMDVNIVNWASTAGNEFYNMDDQELAKQYLEEAGYNGEEIRIMATRDYDYHYNAAVVVHDQLTNIGINAVLDVYDWPTFNEKATQGLEEWDVLLSSSSTVSTPPQLIALSPSFAGGVGDPKVIEDMQAIETAPTLEEAQELWDNLQGYAWEELLPIVNIGGFNSLYAHRNNMEGISAFSGPVFWNAYFTD</sequence>
<dbReference type="RefSeq" id="WP_368653513.1">
    <property type="nucleotide sequence ID" value="NZ_CP162599.1"/>
</dbReference>
<evidence type="ECO:0000256" key="2">
    <source>
        <dbReference type="ARBA" id="ARBA00005695"/>
    </source>
</evidence>